<keyword evidence="2" id="KW-0472">Membrane</keyword>
<name>A0A9P4IKW8_9PEZI</name>
<evidence type="ECO:0000313" key="3">
    <source>
        <dbReference type="EMBL" id="KAF2100036.1"/>
    </source>
</evidence>
<evidence type="ECO:0000256" key="2">
    <source>
        <dbReference type="SAM" id="Phobius"/>
    </source>
</evidence>
<feature type="transmembrane region" description="Helical" evidence="2">
    <location>
        <begin position="12"/>
        <end position="34"/>
    </location>
</feature>
<comment type="caution">
    <text evidence="3">The sequence shown here is derived from an EMBL/GenBank/DDBJ whole genome shotgun (WGS) entry which is preliminary data.</text>
</comment>
<dbReference type="OrthoDB" id="5342507at2759"/>
<feature type="transmembrane region" description="Helical" evidence="2">
    <location>
        <begin position="142"/>
        <end position="164"/>
    </location>
</feature>
<accession>A0A9P4IKW8</accession>
<keyword evidence="2" id="KW-0812">Transmembrane</keyword>
<dbReference type="Proteomes" id="UP000799772">
    <property type="component" value="Unassembled WGS sequence"/>
</dbReference>
<dbReference type="AlphaFoldDB" id="A0A9P4IKW8"/>
<proteinExistence type="predicted"/>
<evidence type="ECO:0008006" key="5">
    <source>
        <dbReference type="Google" id="ProtNLM"/>
    </source>
</evidence>
<feature type="transmembrane region" description="Helical" evidence="2">
    <location>
        <begin position="78"/>
        <end position="100"/>
    </location>
</feature>
<organism evidence="3 4">
    <name type="scientific">Rhizodiscina lignyota</name>
    <dbReference type="NCBI Taxonomy" id="1504668"/>
    <lineage>
        <taxon>Eukaryota</taxon>
        <taxon>Fungi</taxon>
        <taxon>Dikarya</taxon>
        <taxon>Ascomycota</taxon>
        <taxon>Pezizomycotina</taxon>
        <taxon>Dothideomycetes</taxon>
        <taxon>Pleosporomycetidae</taxon>
        <taxon>Aulographales</taxon>
        <taxon>Rhizodiscinaceae</taxon>
        <taxon>Rhizodiscina</taxon>
    </lineage>
</organism>
<dbReference type="EMBL" id="ML978125">
    <property type="protein sequence ID" value="KAF2100036.1"/>
    <property type="molecule type" value="Genomic_DNA"/>
</dbReference>
<evidence type="ECO:0000313" key="4">
    <source>
        <dbReference type="Proteomes" id="UP000799772"/>
    </source>
</evidence>
<evidence type="ECO:0000256" key="1">
    <source>
        <dbReference type="SAM" id="MobiDB-lite"/>
    </source>
</evidence>
<gene>
    <name evidence="3" type="ORF">NA57DRAFT_55967</name>
</gene>
<feature type="region of interest" description="Disordered" evidence="1">
    <location>
        <begin position="170"/>
        <end position="200"/>
    </location>
</feature>
<keyword evidence="2" id="KW-1133">Transmembrane helix</keyword>
<feature type="transmembrane region" description="Helical" evidence="2">
    <location>
        <begin position="54"/>
        <end position="73"/>
    </location>
</feature>
<protein>
    <recommendedName>
        <fullName evidence="5">MARVEL domain-containing protein</fullName>
    </recommendedName>
</protein>
<keyword evidence="4" id="KW-1185">Reference proteome</keyword>
<feature type="region of interest" description="Disordered" evidence="1">
    <location>
        <begin position="215"/>
        <end position="242"/>
    </location>
</feature>
<feature type="compositionally biased region" description="Polar residues" evidence="1">
    <location>
        <begin position="178"/>
        <end position="189"/>
    </location>
</feature>
<feature type="compositionally biased region" description="Polar residues" evidence="1">
    <location>
        <begin position="223"/>
        <end position="242"/>
    </location>
</feature>
<reference evidence="3" key="1">
    <citation type="journal article" date="2020" name="Stud. Mycol.">
        <title>101 Dothideomycetes genomes: a test case for predicting lifestyles and emergence of pathogens.</title>
        <authorList>
            <person name="Haridas S."/>
            <person name="Albert R."/>
            <person name="Binder M."/>
            <person name="Bloem J."/>
            <person name="Labutti K."/>
            <person name="Salamov A."/>
            <person name="Andreopoulos B."/>
            <person name="Baker S."/>
            <person name="Barry K."/>
            <person name="Bills G."/>
            <person name="Bluhm B."/>
            <person name="Cannon C."/>
            <person name="Castanera R."/>
            <person name="Culley D."/>
            <person name="Daum C."/>
            <person name="Ezra D."/>
            <person name="Gonzalez J."/>
            <person name="Henrissat B."/>
            <person name="Kuo A."/>
            <person name="Liang C."/>
            <person name="Lipzen A."/>
            <person name="Lutzoni F."/>
            <person name="Magnuson J."/>
            <person name="Mondo S."/>
            <person name="Nolan M."/>
            <person name="Ohm R."/>
            <person name="Pangilinan J."/>
            <person name="Park H.-J."/>
            <person name="Ramirez L."/>
            <person name="Alfaro M."/>
            <person name="Sun H."/>
            <person name="Tritt A."/>
            <person name="Yoshinaga Y."/>
            <person name="Zwiers L.-H."/>
            <person name="Turgeon B."/>
            <person name="Goodwin S."/>
            <person name="Spatafora J."/>
            <person name="Crous P."/>
            <person name="Grigoriev I."/>
        </authorList>
    </citation>
    <scope>NUCLEOTIDE SEQUENCE</scope>
    <source>
        <strain evidence="3">CBS 133067</strain>
    </source>
</reference>
<sequence length="286" mass="30568">MGRLGGTALKLCQTVLYAIEFCAAGIVLGIYSWFLWWLHHNHVGIPTWEKAVEGLSGAACLYLIFAVVLTCCLGGITFFAFLAILLDVLFCGAFIAIAVMTRDGADSCSKNTYVHTPIGNGRGSTDIKDATDLSFACRLNKVAFAVSIIGAGLFAVSALIQLAIGRNHQKEKRFGPSPKNNYTSGSGTRWFSRRRGPKTTRDAYAKDAETGIVGDGATGLTAPDNTTMRPSADTGYTGSTMGNNNPYVHDKYNTPAMPTHGGYHTAPTGTGVNPYGYDNTARPTNF</sequence>